<evidence type="ECO:0000256" key="1">
    <source>
        <dbReference type="RuleBase" id="RU004560"/>
    </source>
</evidence>
<evidence type="ECO:0000259" key="3">
    <source>
        <dbReference type="Pfam" id="PF00735"/>
    </source>
</evidence>
<dbReference type="InParanoid" id="A0A1X7UI49"/>
<dbReference type="Pfam" id="PF00735">
    <property type="entry name" value="Septin"/>
    <property type="match status" value="1"/>
</dbReference>
<dbReference type="AlphaFoldDB" id="A0A1X7UI49"/>
<name>A0A1X7UI49_AMPQE</name>
<proteinExistence type="inferred from homology"/>
<evidence type="ECO:0000313" key="5">
    <source>
        <dbReference type="Proteomes" id="UP000007879"/>
    </source>
</evidence>
<evidence type="ECO:0000313" key="4">
    <source>
        <dbReference type="EnsemblMetazoa" id="Aqu2.1.27146_001"/>
    </source>
</evidence>
<dbReference type="SUPFAM" id="SSF52540">
    <property type="entry name" value="P-loop containing nucleoside triphosphate hydrolases"/>
    <property type="match status" value="1"/>
</dbReference>
<protein>
    <recommendedName>
        <fullName evidence="3">Septin-type G domain-containing protein</fullName>
    </recommendedName>
</protein>
<comment type="similarity">
    <text evidence="1">Belongs to the TRAFAC class TrmE-Era-EngA-EngB-Septin-like GTPase superfamily. Septin GTPase family.</text>
</comment>
<dbReference type="eggNOG" id="ENOG502S5W8">
    <property type="taxonomic scope" value="Eukaryota"/>
</dbReference>
<dbReference type="GO" id="GO:0005525">
    <property type="term" value="F:GTP binding"/>
    <property type="evidence" value="ECO:0007669"/>
    <property type="project" value="UniProtKB-KW"/>
</dbReference>
<keyword evidence="5" id="KW-1185">Reference proteome</keyword>
<organism evidence="4">
    <name type="scientific">Amphimedon queenslandica</name>
    <name type="common">Sponge</name>
    <dbReference type="NCBI Taxonomy" id="400682"/>
    <lineage>
        <taxon>Eukaryota</taxon>
        <taxon>Metazoa</taxon>
        <taxon>Porifera</taxon>
        <taxon>Demospongiae</taxon>
        <taxon>Heteroscleromorpha</taxon>
        <taxon>Haplosclerida</taxon>
        <taxon>Niphatidae</taxon>
        <taxon>Amphimedon</taxon>
    </lineage>
</organism>
<dbReference type="Proteomes" id="UP000007879">
    <property type="component" value="Unassembled WGS sequence"/>
</dbReference>
<dbReference type="PANTHER" id="PTHR32046">
    <property type="entry name" value="G DOMAIN-CONTAINING PROTEIN"/>
    <property type="match status" value="1"/>
</dbReference>
<reference evidence="4" key="2">
    <citation type="submission" date="2017-05" db="UniProtKB">
        <authorList>
            <consortium name="EnsemblMetazoa"/>
        </authorList>
    </citation>
    <scope>IDENTIFICATION</scope>
</reference>
<dbReference type="EnsemblMetazoa" id="Aqu2.1.27146_001">
    <property type="protein sequence ID" value="Aqu2.1.27146_001"/>
    <property type="gene ID" value="Aqu2.1.27146"/>
</dbReference>
<dbReference type="PANTHER" id="PTHR32046:SF12">
    <property type="entry name" value="AIG1-TYPE G DOMAIN-CONTAINING PROTEIN"/>
    <property type="match status" value="1"/>
</dbReference>
<dbReference type="InterPro" id="IPR025662">
    <property type="entry name" value="Sigma_54_int_dom_ATP-bd_1"/>
</dbReference>
<dbReference type="Gene3D" id="3.40.50.300">
    <property type="entry name" value="P-loop containing nucleotide triphosphate hydrolases"/>
    <property type="match status" value="1"/>
</dbReference>
<dbReference type="OMA" id="DERMMSE"/>
<dbReference type="PROSITE" id="PS00675">
    <property type="entry name" value="SIGMA54_INTERACT_1"/>
    <property type="match status" value="1"/>
</dbReference>
<feature type="coiled-coil region" evidence="2">
    <location>
        <begin position="375"/>
        <end position="406"/>
    </location>
</feature>
<sequence>MASQTQVLLEKYKMLLIGETGSGKTSFLNLLCNYGIVQELGIDVGVQHFHSFNEIKLENAISDKMQSKTSDALKYTVSLGDTNLEIIDTPGFGDSRHTLQESLMLLKKKITSIVFALSSMEDPPTILNNIIVVFTNTTGLLQLSFDLGALKHYFGRNLEHSYCIENPYCLFEKANEKKGLMSKELLAESLKDEFERTAKTLNKLFATMKSFELVQTNDFLRLYEKKEKIEVTIAEALKKYDTQSKITVEIEKKEKEIGAAVSKSQYNQKYKERQTTTNRESRDTSYHNTICTASNCFSTCHEHCGLPRVVETNKFKYCACMNGDYCRVCGHHYSSHQHLYVKYIDVEHVWWKTNPDMERRFLEAKNDEERATILKKELQEKHDAIIKEKEKLFEILTQAIEEFQALGINRSFKKVLKNQVSIIEHHLEGQADLDPNSSGAKKLEESRKELKKKIKIIKEAKK</sequence>
<dbReference type="InterPro" id="IPR030379">
    <property type="entry name" value="G_SEPTIN_dom"/>
</dbReference>
<dbReference type="InterPro" id="IPR027417">
    <property type="entry name" value="P-loop_NTPase"/>
</dbReference>
<keyword evidence="2" id="KW-0175">Coiled coil</keyword>
<keyword evidence="1" id="KW-0547">Nucleotide-binding</keyword>
<dbReference type="EnsemblMetazoa" id="XM_011406773.1">
    <property type="protein sequence ID" value="XP_011405075.1"/>
    <property type="gene ID" value="LOC105313387"/>
</dbReference>
<reference evidence="5" key="1">
    <citation type="journal article" date="2010" name="Nature">
        <title>The Amphimedon queenslandica genome and the evolution of animal complexity.</title>
        <authorList>
            <person name="Srivastava M."/>
            <person name="Simakov O."/>
            <person name="Chapman J."/>
            <person name="Fahey B."/>
            <person name="Gauthier M.E."/>
            <person name="Mitros T."/>
            <person name="Richards G.S."/>
            <person name="Conaco C."/>
            <person name="Dacre M."/>
            <person name="Hellsten U."/>
            <person name="Larroux C."/>
            <person name="Putnam N.H."/>
            <person name="Stanke M."/>
            <person name="Adamska M."/>
            <person name="Darling A."/>
            <person name="Degnan S.M."/>
            <person name="Oakley T.H."/>
            <person name="Plachetzki D.C."/>
            <person name="Zhai Y."/>
            <person name="Adamski M."/>
            <person name="Calcino A."/>
            <person name="Cummins S.F."/>
            <person name="Goodstein D.M."/>
            <person name="Harris C."/>
            <person name="Jackson D.J."/>
            <person name="Leys S.P."/>
            <person name="Shu S."/>
            <person name="Woodcroft B.J."/>
            <person name="Vervoort M."/>
            <person name="Kosik K.S."/>
            <person name="Manning G."/>
            <person name="Degnan B.M."/>
            <person name="Rokhsar D.S."/>
        </authorList>
    </citation>
    <scope>NUCLEOTIDE SEQUENCE [LARGE SCALE GENOMIC DNA]</scope>
</reference>
<dbReference type="OrthoDB" id="2386367at2759"/>
<feature type="domain" description="Septin-type G" evidence="3">
    <location>
        <begin position="12"/>
        <end position="98"/>
    </location>
</feature>
<gene>
    <name evidence="4" type="primary">105313387</name>
</gene>
<evidence type="ECO:0000256" key="2">
    <source>
        <dbReference type="SAM" id="Coils"/>
    </source>
</evidence>
<keyword evidence="1" id="KW-0342">GTP-binding</keyword>
<dbReference type="KEGG" id="aqu:105313387"/>
<accession>A0A1X7UI49</accession>